<proteinExistence type="predicted"/>
<evidence type="ECO:0000313" key="1">
    <source>
        <dbReference type="EMBL" id="QUW02584.1"/>
    </source>
</evidence>
<name>A0ABX8B7D1_9BACT</name>
<organism evidence="1 2">
    <name type="scientific">Chloracidobacterium validum</name>
    <dbReference type="NCBI Taxonomy" id="2821543"/>
    <lineage>
        <taxon>Bacteria</taxon>
        <taxon>Pseudomonadati</taxon>
        <taxon>Acidobacteriota</taxon>
        <taxon>Terriglobia</taxon>
        <taxon>Terriglobales</taxon>
        <taxon>Acidobacteriaceae</taxon>
        <taxon>Chloracidobacterium</taxon>
    </lineage>
</organism>
<gene>
    <name evidence="1" type="ORF">J8C06_09560</name>
</gene>
<dbReference type="SUPFAM" id="SSF56059">
    <property type="entry name" value="Glutathione synthetase ATP-binding domain-like"/>
    <property type="match status" value="1"/>
</dbReference>
<dbReference type="Proteomes" id="UP000676506">
    <property type="component" value="Chromosome 1"/>
</dbReference>
<dbReference type="RefSeq" id="WP_211428474.1">
    <property type="nucleotide sequence ID" value="NZ_CP072648.1"/>
</dbReference>
<keyword evidence="2" id="KW-1185">Reference proteome</keyword>
<evidence type="ECO:0000313" key="2">
    <source>
        <dbReference type="Proteomes" id="UP000676506"/>
    </source>
</evidence>
<protein>
    <submittedName>
        <fullName evidence="1">Glutathionylspermidine synthase family protein</fullName>
    </submittedName>
</protein>
<reference evidence="1 2" key="1">
    <citation type="submission" date="2021-03" db="EMBL/GenBank/DDBJ databases">
        <title>Genomic and phenotypic characterization of Chloracidobacterium isolates provides evidence for multiple species.</title>
        <authorList>
            <person name="Saini M.K."/>
            <person name="Costas A.M.G."/>
            <person name="Tank M."/>
            <person name="Bryant D.A."/>
        </authorList>
    </citation>
    <scope>NUCLEOTIDE SEQUENCE [LARGE SCALE GENOMIC DNA]</scope>
    <source>
        <strain evidence="1 2">BV2-C</strain>
    </source>
</reference>
<sequence length="415" mass="46607">MDDYADFAHAVYATGVLSDPWLWGEPRFRLQGAIISPSLANQLAEAAEAVTYLHQALVEILLDKPEFIASFYQLTPFQRMMWQAAGGMWHGMARADLFLCADGRIQCCELNSDTPSGQPEAVWLNHLRQAAHPGCLDPNLNFPARFLELLRESHAKRTDTPLTKVGIVYPTELTEDLCMIAAFSRWLEAEGIHVVTGSPYNLCRTPTGVALLGQPVDLILRHYKTDWWGERLPVWADAEGYPDDEPLTEPLLALLDADVQEQVTVVNPFGAVVTQNKLSLAFFWEEMERFTPEAQQLIRRFIPETYRLTQISLDRLCDEREQWVLKSDYGCEGAETVCGPFVTPEVWEKAIELALPEHFVAQRFFEVQADNEGWLPNYGVFVLGGGAAGFFTRLSKKSTEYNAVTAPTYISGTPA</sequence>
<accession>A0ABX8B7D1</accession>
<dbReference type="EMBL" id="CP072648">
    <property type="protein sequence ID" value="QUW02584.1"/>
    <property type="molecule type" value="Genomic_DNA"/>
</dbReference>